<reference evidence="2 3" key="1">
    <citation type="submission" date="2020-08" db="EMBL/GenBank/DDBJ databases">
        <title>Sequencing the genomes of 1000 actinobacteria strains.</title>
        <authorList>
            <person name="Klenk H.-P."/>
        </authorList>
    </citation>
    <scope>NUCLEOTIDE SEQUENCE [LARGE SCALE GENOMIC DNA]</scope>
    <source>
        <strain evidence="2 3">DSM 45507</strain>
    </source>
</reference>
<name>A0A7W9GJC4_9ACTN</name>
<evidence type="ECO:0000259" key="1">
    <source>
        <dbReference type="Pfam" id="PF11716"/>
    </source>
</evidence>
<keyword evidence="3" id="KW-1185">Reference proteome</keyword>
<organism evidence="2 3">
    <name type="scientific">Nonomuraea jabiensis</name>
    <dbReference type="NCBI Taxonomy" id="882448"/>
    <lineage>
        <taxon>Bacteria</taxon>
        <taxon>Bacillati</taxon>
        <taxon>Actinomycetota</taxon>
        <taxon>Actinomycetes</taxon>
        <taxon>Streptosporangiales</taxon>
        <taxon>Streptosporangiaceae</taxon>
        <taxon>Nonomuraea</taxon>
    </lineage>
</organism>
<dbReference type="Proteomes" id="UP000579153">
    <property type="component" value="Unassembled WGS sequence"/>
</dbReference>
<dbReference type="GO" id="GO:0046872">
    <property type="term" value="F:metal ion binding"/>
    <property type="evidence" value="ECO:0007669"/>
    <property type="project" value="InterPro"/>
</dbReference>
<proteinExistence type="predicted"/>
<dbReference type="SUPFAM" id="SSF109854">
    <property type="entry name" value="DinB/YfiT-like putative metalloenzymes"/>
    <property type="match status" value="1"/>
</dbReference>
<dbReference type="InterPro" id="IPR024344">
    <property type="entry name" value="MDMPI_metal-binding"/>
</dbReference>
<evidence type="ECO:0000313" key="3">
    <source>
        <dbReference type="Proteomes" id="UP000579153"/>
    </source>
</evidence>
<dbReference type="NCBIfam" id="TIGR03084">
    <property type="entry name" value="TIGR03084 family metal-binding protein"/>
    <property type="match status" value="1"/>
</dbReference>
<dbReference type="InterPro" id="IPR017518">
    <property type="entry name" value="CHP03084"/>
</dbReference>
<sequence length="257" mass="27767">MDLMAELLDDLRAETASLEALLDPLTDEDWERPTPAEGWAIRDQVSHLAWFDDAAVRAATDPGGFQASLAGFTSVDDLAIEARGMPPAELRAWFRAARSRSLEVFAALDARERVPWFGPAMSAASFVTARLMETWAHGQDVADALGVTREPTARLRHVAMMGFRARPYSFAVRGLPVPEQTVRAELAMPDGTTWTAGPEGADGLVRGTVLDFCLAVTQRVHLSDTALELAGEPARAWMEIAQAFAGPPGKGRAPRSG</sequence>
<dbReference type="EMBL" id="JACHMB010000001">
    <property type="protein sequence ID" value="MBB5784894.1"/>
    <property type="molecule type" value="Genomic_DNA"/>
</dbReference>
<evidence type="ECO:0000313" key="2">
    <source>
        <dbReference type="EMBL" id="MBB5784894.1"/>
    </source>
</evidence>
<dbReference type="Pfam" id="PF11716">
    <property type="entry name" value="MDMPI_N"/>
    <property type="match status" value="1"/>
</dbReference>
<feature type="domain" description="Mycothiol-dependent maleylpyruvate isomerase metal-binding" evidence="1">
    <location>
        <begin position="11"/>
        <end position="142"/>
    </location>
</feature>
<dbReference type="InterPro" id="IPR034660">
    <property type="entry name" value="DinB/YfiT-like"/>
</dbReference>
<dbReference type="AlphaFoldDB" id="A0A7W9GJC4"/>
<dbReference type="InterPro" id="IPR017517">
    <property type="entry name" value="Maleyloyr_isom"/>
</dbReference>
<dbReference type="NCBIfam" id="TIGR03083">
    <property type="entry name" value="maleylpyruvate isomerase family mycothiol-dependent enzyme"/>
    <property type="match status" value="1"/>
</dbReference>
<dbReference type="Gene3D" id="1.20.120.450">
    <property type="entry name" value="dinb family like domain"/>
    <property type="match status" value="1"/>
</dbReference>
<protein>
    <submittedName>
        <fullName evidence="2">Uncharacterized protein (TIGR03084 family)</fullName>
    </submittedName>
</protein>
<gene>
    <name evidence="2" type="ORF">HD596_011650</name>
</gene>
<accession>A0A7W9GJC4</accession>
<comment type="caution">
    <text evidence="2">The sequence shown here is derived from an EMBL/GenBank/DDBJ whole genome shotgun (WGS) entry which is preliminary data.</text>
</comment>